<keyword evidence="2" id="KW-0408">Iron</keyword>
<gene>
    <name evidence="5" type="ORF">U14_00214</name>
</gene>
<dbReference type="AlphaFoldDB" id="A0A0S6VPL4"/>
<evidence type="ECO:0000256" key="1">
    <source>
        <dbReference type="ARBA" id="ARBA00022723"/>
    </source>
</evidence>
<evidence type="ECO:0000313" key="6">
    <source>
        <dbReference type="Proteomes" id="UP000030700"/>
    </source>
</evidence>
<dbReference type="NCBIfam" id="NF038196">
    <property type="entry name" value="ferrodoxin_EFR1"/>
    <property type="match status" value="1"/>
</dbReference>
<dbReference type="Pfam" id="PF00037">
    <property type="entry name" value="Fer4"/>
    <property type="match status" value="1"/>
</dbReference>
<dbReference type="STRING" id="1499966.U14_00214"/>
<dbReference type="InterPro" id="IPR017896">
    <property type="entry name" value="4Fe4S_Fe-S-bd"/>
</dbReference>
<dbReference type="GO" id="GO:0051536">
    <property type="term" value="F:iron-sulfur cluster binding"/>
    <property type="evidence" value="ECO:0007669"/>
    <property type="project" value="UniProtKB-KW"/>
</dbReference>
<dbReference type="PROSITE" id="PS00198">
    <property type="entry name" value="4FE4S_FER_1"/>
    <property type="match status" value="1"/>
</dbReference>
<dbReference type="Gene3D" id="3.30.70.20">
    <property type="match status" value="1"/>
</dbReference>
<evidence type="ECO:0000313" key="5">
    <source>
        <dbReference type="EMBL" id="GAK48997.1"/>
    </source>
</evidence>
<dbReference type="GO" id="GO:0046872">
    <property type="term" value="F:metal ion binding"/>
    <property type="evidence" value="ECO:0007669"/>
    <property type="project" value="UniProtKB-KW"/>
</dbReference>
<dbReference type="Proteomes" id="UP000030700">
    <property type="component" value="Unassembled WGS sequence"/>
</dbReference>
<dbReference type="HOGENOM" id="CLU_068049_0_0_0"/>
<dbReference type="InterPro" id="IPR047964">
    <property type="entry name" value="EFR1-like"/>
</dbReference>
<feature type="domain" description="4Fe-4S ferredoxin-type" evidence="4">
    <location>
        <begin position="214"/>
        <end position="242"/>
    </location>
</feature>
<keyword evidence="6" id="KW-1185">Reference proteome</keyword>
<organism evidence="5">
    <name type="scientific">Candidatus Moduliflexus flocculans</name>
    <dbReference type="NCBI Taxonomy" id="1499966"/>
    <lineage>
        <taxon>Bacteria</taxon>
        <taxon>Candidatus Moduliflexota</taxon>
        <taxon>Candidatus Moduliflexia</taxon>
        <taxon>Candidatus Moduliflexales</taxon>
        <taxon>Candidatus Moduliflexaceae</taxon>
    </lineage>
</organism>
<evidence type="ECO:0000256" key="3">
    <source>
        <dbReference type="ARBA" id="ARBA00023014"/>
    </source>
</evidence>
<evidence type="ECO:0000259" key="4">
    <source>
        <dbReference type="PROSITE" id="PS51379"/>
    </source>
</evidence>
<feature type="domain" description="4Fe-4S ferredoxin-type" evidence="4">
    <location>
        <begin position="184"/>
        <end position="213"/>
    </location>
</feature>
<dbReference type="InterPro" id="IPR029039">
    <property type="entry name" value="Flavoprotein-like_sf"/>
</dbReference>
<protein>
    <submittedName>
        <fullName evidence="5">4Fe-4S ferredoxin iron-sulfur binding domain protein</fullName>
    </submittedName>
</protein>
<keyword evidence="1" id="KW-0479">Metal-binding</keyword>
<accession>A0A0S6VPL4</accession>
<dbReference type="EMBL" id="DF820455">
    <property type="protein sequence ID" value="GAK48997.1"/>
    <property type="molecule type" value="Genomic_DNA"/>
</dbReference>
<dbReference type="SUPFAM" id="SSF52218">
    <property type="entry name" value="Flavoproteins"/>
    <property type="match status" value="1"/>
</dbReference>
<proteinExistence type="predicted"/>
<dbReference type="PROSITE" id="PS51379">
    <property type="entry name" value="4FE4S_FER_2"/>
    <property type="match status" value="2"/>
</dbReference>
<dbReference type="Gene3D" id="3.40.50.360">
    <property type="match status" value="1"/>
</dbReference>
<sequence>MNASLYCFSGTGNSLAVAKTIHAALSDAALTRITSALVEQRPKIQAEIVGIVFPVYAWGPPGIVERFLQQAEITQPQYLFLVATHGGGPENALAYAANLLRRKQLRVDAVFDIQMPNNYITGSNPSSEEDARMLIQRQTSALEAITLKIQERRTIPVSSTPSLSGKIKSRVIHPLFTANAFRQGKKFAVSDACTHCGICAKVCPVENIRLNQQQTPEWGTRCEWCLACINWCPARAIESGSATAGRNRYHHPDVKLHEIIAN</sequence>
<reference evidence="5" key="1">
    <citation type="journal article" date="2015" name="PeerJ">
        <title>First genomic representation of candidate bacterial phylum KSB3 points to enhanced environmental sensing as a trigger of wastewater bulking.</title>
        <authorList>
            <person name="Sekiguchi Y."/>
            <person name="Ohashi A."/>
            <person name="Parks D.H."/>
            <person name="Yamauchi T."/>
            <person name="Tyson G.W."/>
            <person name="Hugenholtz P."/>
        </authorList>
    </citation>
    <scope>NUCLEOTIDE SEQUENCE [LARGE SCALE GENOMIC DNA]</scope>
</reference>
<dbReference type="InterPro" id="IPR017900">
    <property type="entry name" value="4Fe4S_Fe_S_CS"/>
</dbReference>
<keyword evidence="3" id="KW-0411">Iron-sulfur</keyword>
<evidence type="ECO:0000256" key="2">
    <source>
        <dbReference type="ARBA" id="ARBA00023004"/>
    </source>
</evidence>
<name>A0A0S6VPL4_9BACT</name>
<dbReference type="SUPFAM" id="SSF54862">
    <property type="entry name" value="4Fe-4S ferredoxins"/>
    <property type="match status" value="1"/>
</dbReference>